<protein>
    <recommendedName>
        <fullName evidence="3">VOC domain-containing protein</fullName>
    </recommendedName>
</protein>
<accession>A0A437J678</accession>
<dbReference type="EMBL" id="RZUL01000004">
    <property type="protein sequence ID" value="RVT40351.1"/>
    <property type="molecule type" value="Genomic_DNA"/>
</dbReference>
<dbReference type="InterPro" id="IPR029068">
    <property type="entry name" value="Glyas_Bleomycin-R_OHBP_Dase"/>
</dbReference>
<dbReference type="AlphaFoldDB" id="A0A437J678"/>
<proteinExistence type="predicted"/>
<sequence>MADHPIRQIAYFVPDVRAAALVHHRHYGSGPYFVAEHIPLRTSLHRGVARPFDHSSAYGQWGPLMIEFVQQNNPGPSAMHDLYPERSGRQGMHHVALFVDDLAAEIARYNAAGHETALYAEMNDGFAFAMMDTVAQTGHMVELYQPVASLTGFYDYVAKCAARFDGTDPVRTITFT</sequence>
<gene>
    <name evidence="1" type="ORF">ENE74_12955</name>
</gene>
<comment type="caution">
    <text evidence="1">The sequence shown here is derived from an EMBL/GenBank/DDBJ whole genome shotgun (WGS) entry which is preliminary data.</text>
</comment>
<dbReference type="SUPFAM" id="SSF54593">
    <property type="entry name" value="Glyoxalase/Bleomycin resistance protein/Dihydroxybiphenyl dioxygenase"/>
    <property type="match status" value="1"/>
</dbReference>
<evidence type="ECO:0008006" key="3">
    <source>
        <dbReference type="Google" id="ProtNLM"/>
    </source>
</evidence>
<evidence type="ECO:0000313" key="1">
    <source>
        <dbReference type="EMBL" id="RVT40351.1"/>
    </source>
</evidence>
<organism evidence="1 2">
    <name type="scientific">Sphingobium algorifonticola</name>
    <dbReference type="NCBI Taxonomy" id="2008318"/>
    <lineage>
        <taxon>Bacteria</taxon>
        <taxon>Pseudomonadati</taxon>
        <taxon>Pseudomonadota</taxon>
        <taxon>Alphaproteobacteria</taxon>
        <taxon>Sphingomonadales</taxon>
        <taxon>Sphingomonadaceae</taxon>
        <taxon>Sphingobium</taxon>
    </lineage>
</organism>
<dbReference type="Proteomes" id="UP000282977">
    <property type="component" value="Unassembled WGS sequence"/>
</dbReference>
<dbReference type="OrthoDB" id="9792173at2"/>
<dbReference type="Pfam" id="PF13669">
    <property type="entry name" value="Glyoxalase_4"/>
    <property type="match status" value="1"/>
</dbReference>
<dbReference type="Gene3D" id="3.10.180.10">
    <property type="entry name" value="2,3-Dihydroxybiphenyl 1,2-Dioxygenase, domain 1"/>
    <property type="match status" value="1"/>
</dbReference>
<keyword evidence="2" id="KW-1185">Reference proteome</keyword>
<name>A0A437J678_9SPHN</name>
<evidence type="ECO:0000313" key="2">
    <source>
        <dbReference type="Proteomes" id="UP000282977"/>
    </source>
</evidence>
<reference evidence="1 2" key="1">
    <citation type="submission" date="2019-01" db="EMBL/GenBank/DDBJ databases">
        <authorList>
            <person name="Chen W.-M."/>
        </authorList>
    </citation>
    <scope>NUCLEOTIDE SEQUENCE [LARGE SCALE GENOMIC DNA]</scope>
    <source>
        <strain evidence="1 2">TLA-22</strain>
    </source>
</reference>